<accession>A0A6M3LA76</accession>
<dbReference type="EMBL" id="MT142886">
    <property type="protein sequence ID" value="QJA90028.1"/>
    <property type="molecule type" value="Genomic_DNA"/>
</dbReference>
<name>A0A6M3LA76_9ZZZZ</name>
<sequence>MQGATSYIANQIFRPHVMRGIYDVVQPMYPGSLLLQESFFPYREYESDEMIKYFRHHPWGKTPPTTLGADPMMVGIPSGFYKEYEFGYWGEASRFDSKDLLRVKNPEQPYKADGVTPNLWGAEMMTMAMRNQKHRFETLKEAFCGALLSAGNFHYFADGIDNYYPGPSSTDYILPAHYRLSCAAAGTVTYGGWTTGGTWATKASAKPVFDLNQMLLYASKILGLQVTEIWMSRTAAQHLIDADETASWVEKNPELSRSMLTVESGLTALNKIVGNNISFKIDDRTYPERMIIVTPTAASTSTTVTVDNDAPLEAVTTPTLMFQKADGRERLVTATNVSSNVITFTASDLDISMDVGDFIIYNKRFMKNENVVIFKTMRSDLQEFVSLPCQTAPEDGLTSGVHLYSQEFVKKPNWYVVAGTFFRGGPAVYNQGGWLTLTVY</sequence>
<gene>
    <name evidence="1" type="ORF">MM415B02456_0003</name>
    <name evidence="2" type="ORF">TM448B01720_0013</name>
</gene>
<reference evidence="1" key="1">
    <citation type="submission" date="2020-03" db="EMBL/GenBank/DDBJ databases">
        <title>The deep terrestrial virosphere.</title>
        <authorList>
            <person name="Holmfeldt K."/>
            <person name="Nilsson E."/>
            <person name="Simone D."/>
            <person name="Lopez-Fernandez M."/>
            <person name="Wu X."/>
            <person name="de Brujin I."/>
            <person name="Lundin D."/>
            <person name="Andersson A."/>
            <person name="Bertilsson S."/>
            <person name="Dopson M."/>
        </authorList>
    </citation>
    <scope>NUCLEOTIDE SEQUENCE</scope>
    <source>
        <strain evidence="1">MM415B02456</strain>
        <strain evidence="2">TM448B01720</strain>
    </source>
</reference>
<dbReference type="AlphaFoldDB" id="A0A6M3LA76"/>
<proteinExistence type="predicted"/>
<dbReference type="EMBL" id="MT144812">
    <property type="protein sequence ID" value="QJH99851.1"/>
    <property type="molecule type" value="Genomic_DNA"/>
</dbReference>
<protein>
    <submittedName>
        <fullName evidence="1">Putative capsid protein</fullName>
    </submittedName>
</protein>
<evidence type="ECO:0000313" key="2">
    <source>
        <dbReference type="EMBL" id="QJH99851.1"/>
    </source>
</evidence>
<evidence type="ECO:0000313" key="1">
    <source>
        <dbReference type="EMBL" id="QJA90028.1"/>
    </source>
</evidence>
<organism evidence="1">
    <name type="scientific">viral metagenome</name>
    <dbReference type="NCBI Taxonomy" id="1070528"/>
    <lineage>
        <taxon>unclassified sequences</taxon>
        <taxon>metagenomes</taxon>
        <taxon>organismal metagenomes</taxon>
    </lineage>
</organism>